<dbReference type="Gene3D" id="3.40.50.12660">
    <property type="match status" value="1"/>
</dbReference>
<dbReference type="InterPro" id="IPR011009">
    <property type="entry name" value="Kinase-like_dom_sf"/>
</dbReference>
<dbReference type="InterPro" id="IPR051681">
    <property type="entry name" value="Ser/Thr_Kinases-Pseudokinases"/>
</dbReference>
<dbReference type="GO" id="GO:0005524">
    <property type="term" value="F:ATP binding"/>
    <property type="evidence" value="ECO:0007669"/>
    <property type="project" value="UniProtKB-KW"/>
</dbReference>
<dbReference type="SUPFAM" id="SSF56112">
    <property type="entry name" value="Protein kinase-like (PK-like)"/>
    <property type="match status" value="1"/>
</dbReference>
<dbReference type="InterPro" id="IPR001245">
    <property type="entry name" value="Ser-Thr/Tyr_kinase_cat_dom"/>
</dbReference>
<dbReference type="InterPro" id="IPR000719">
    <property type="entry name" value="Prot_kinase_dom"/>
</dbReference>
<dbReference type="PROSITE" id="PS50011">
    <property type="entry name" value="PROTEIN_KINASE_DOM"/>
    <property type="match status" value="1"/>
</dbReference>
<sequence length="832" mass="93348">MPNLIWWTQDTPCRLETSEDLRAFLELEPPEALNCLLYLDAASVPSVVQLLQSAVRSSKLSLDHYRIQQCFAALGVLAKKHRILPGSLSLNNITQEGIYPLAGGGFADIFKGNISGRPVCLKVLRVYSRDDQEKQDKVYADFCHEVFLCTQLNHRNVIPLLVINSDLFPAPSLCLVFPWMSNGDIVSFLERNPDHDRLKSTFQIASGLAYLHGRTPMVIHNDIKGSNILVDDHLNCRLADFGLAGVKSTSTITQWFNSAGGSTVAGSVRWMAPELFPELSLRTATGDAAGKDESARDIYAFACTVLEIMTGKPPFCGTLESAVMLQVVQGKRPARPTVGWCPDEMWSMVQLCWAQDPMERPSARKIEQYLRMLLSSRNSGYLSSDPSLRQSLSIYLDPRARSTNIFNPLSLRVDMKNIGKQLQCPNISDTTNVVMPAKPKKRALLIGVSGHLTGQESVNGDGILKGPHKDVTAMKNLLIEKYGYHPDDIIMLSETKHPNQKQPTRDNILIEMHNLIKDAVAGDRFVFHYTGFATQVRDQGSRKETGWNNWAQLVAILDSCHSATLLNLKHFRCNRVYVPWISKGRRQSDSLWNVNVRRQAALASIYQTEHDTDISRIPPQDFLAGLLDHPPSPTASYRESGLNSSESASPVVRGRDNYSDIGVESRTFGIDRQQFVGASPSIFNPESWLGGPIMSEPIEEFCDGFCRDLEMRTRIRMLQPEHGDVISLSACEDNQVAWDETSISQALVQLLREDPHPTFKDLMLKVSHTIHDGSLQMHQGTKAYKRARERWRLRKGRKRPPDGDTKGLEMNNFQDPQLSSDKPIDMGKRWDL</sequence>
<dbReference type="PANTHER" id="PTHR44329">
    <property type="entry name" value="SERINE/THREONINE-PROTEIN KINASE TNNI3K-RELATED"/>
    <property type="match status" value="1"/>
</dbReference>
<evidence type="ECO:0000256" key="2">
    <source>
        <dbReference type="ARBA" id="ARBA00022741"/>
    </source>
</evidence>
<evidence type="ECO:0000313" key="8">
    <source>
        <dbReference type="Proteomes" id="UP000054988"/>
    </source>
</evidence>
<feature type="compositionally biased region" description="Basic and acidic residues" evidence="5">
    <location>
        <begin position="822"/>
        <end position="832"/>
    </location>
</feature>
<dbReference type="eggNOG" id="KOG0192">
    <property type="taxonomic scope" value="Eukaryota"/>
</dbReference>
<feature type="compositionally biased region" description="Basic residues" evidence="5">
    <location>
        <begin position="789"/>
        <end position="798"/>
    </location>
</feature>
<feature type="compositionally biased region" description="Polar residues" evidence="5">
    <location>
        <begin position="634"/>
        <end position="648"/>
    </location>
</feature>
<dbReference type="GO" id="GO:0004197">
    <property type="term" value="F:cysteine-type endopeptidase activity"/>
    <property type="evidence" value="ECO:0007669"/>
    <property type="project" value="InterPro"/>
</dbReference>
<dbReference type="Pfam" id="PF07714">
    <property type="entry name" value="PK_Tyr_Ser-Thr"/>
    <property type="match status" value="1"/>
</dbReference>
<reference evidence="7 8" key="1">
    <citation type="submission" date="2015-12" db="EMBL/GenBank/DDBJ databases">
        <title>Draft genome sequence of Moniliophthora roreri, the causal agent of frosty pod rot of cacao.</title>
        <authorList>
            <person name="Aime M.C."/>
            <person name="Diaz-Valderrama J.R."/>
            <person name="Kijpornyongpan T."/>
            <person name="Phillips-Mora W."/>
        </authorList>
    </citation>
    <scope>NUCLEOTIDE SEQUENCE [LARGE SCALE GENOMIC DNA]</scope>
    <source>
        <strain evidence="7 8">MCA 2952</strain>
    </source>
</reference>
<keyword evidence="3" id="KW-0418">Kinase</keyword>
<dbReference type="InterPro" id="IPR011600">
    <property type="entry name" value="Pept_C14_caspase"/>
</dbReference>
<dbReference type="AlphaFoldDB" id="A0A0W0GDQ4"/>
<dbReference type="GO" id="GO:0004674">
    <property type="term" value="F:protein serine/threonine kinase activity"/>
    <property type="evidence" value="ECO:0007669"/>
    <property type="project" value="TreeGrafter"/>
</dbReference>
<protein>
    <recommendedName>
        <fullName evidence="6">Protein kinase domain-containing protein</fullName>
    </recommendedName>
</protein>
<feature type="compositionally biased region" description="Polar residues" evidence="5">
    <location>
        <begin position="811"/>
        <end position="820"/>
    </location>
</feature>
<keyword evidence="2" id="KW-0547">Nucleotide-binding</keyword>
<gene>
    <name evidence="7" type="ORF">WG66_760</name>
</gene>
<dbReference type="SMART" id="SM00220">
    <property type="entry name" value="S_TKc"/>
    <property type="match status" value="1"/>
</dbReference>
<evidence type="ECO:0000259" key="6">
    <source>
        <dbReference type="PROSITE" id="PS50011"/>
    </source>
</evidence>
<dbReference type="Pfam" id="PF00656">
    <property type="entry name" value="Peptidase_C14"/>
    <property type="match status" value="1"/>
</dbReference>
<organism evidence="7 8">
    <name type="scientific">Moniliophthora roreri</name>
    <name type="common">Frosty pod rot fungus</name>
    <name type="synonym">Monilia roreri</name>
    <dbReference type="NCBI Taxonomy" id="221103"/>
    <lineage>
        <taxon>Eukaryota</taxon>
        <taxon>Fungi</taxon>
        <taxon>Dikarya</taxon>
        <taxon>Basidiomycota</taxon>
        <taxon>Agaricomycotina</taxon>
        <taxon>Agaricomycetes</taxon>
        <taxon>Agaricomycetidae</taxon>
        <taxon>Agaricales</taxon>
        <taxon>Marasmiineae</taxon>
        <taxon>Marasmiaceae</taxon>
        <taxon>Moniliophthora</taxon>
    </lineage>
</organism>
<evidence type="ECO:0000256" key="5">
    <source>
        <dbReference type="SAM" id="MobiDB-lite"/>
    </source>
</evidence>
<evidence type="ECO:0000313" key="7">
    <source>
        <dbReference type="EMBL" id="KTB46660.1"/>
    </source>
</evidence>
<comment type="caution">
    <text evidence="7">The sequence shown here is derived from an EMBL/GenBank/DDBJ whole genome shotgun (WGS) entry which is preliminary data.</text>
</comment>
<dbReference type="Gene3D" id="3.40.50.1460">
    <property type="match status" value="1"/>
</dbReference>
<dbReference type="Gene3D" id="1.10.510.10">
    <property type="entry name" value="Transferase(Phosphotransferase) domain 1"/>
    <property type="match status" value="1"/>
</dbReference>
<dbReference type="InterPro" id="IPR008271">
    <property type="entry name" value="Ser/Thr_kinase_AS"/>
</dbReference>
<evidence type="ECO:0000256" key="3">
    <source>
        <dbReference type="ARBA" id="ARBA00022777"/>
    </source>
</evidence>
<keyword evidence="1" id="KW-0808">Transferase</keyword>
<dbReference type="PANTHER" id="PTHR44329:SF288">
    <property type="entry name" value="MITOGEN-ACTIVATED PROTEIN KINASE KINASE KINASE 20"/>
    <property type="match status" value="1"/>
</dbReference>
<keyword evidence="4" id="KW-0067">ATP-binding</keyword>
<dbReference type="eggNOG" id="KOG1546">
    <property type="taxonomic scope" value="Eukaryota"/>
</dbReference>
<accession>A0A0W0GDQ4</accession>
<feature type="region of interest" description="Disordered" evidence="5">
    <location>
        <begin position="789"/>
        <end position="832"/>
    </location>
</feature>
<name>A0A0W0GDQ4_MONRR</name>
<feature type="region of interest" description="Disordered" evidence="5">
    <location>
        <begin position="634"/>
        <end position="653"/>
    </location>
</feature>
<dbReference type="PROSITE" id="PS00108">
    <property type="entry name" value="PROTEIN_KINASE_ST"/>
    <property type="match status" value="1"/>
</dbReference>
<proteinExistence type="predicted"/>
<dbReference type="EMBL" id="LATX01000285">
    <property type="protein sequence ID" value="KTB46660.1"/>
    <property type="molecule type" value="Genomic_DNA"/>
</dbReference>
<dbReference type="GO" id="GO:0006508">
    <property type="term" value="P:proteolysis"/>
    <property type="evidence" value="ECO:0007669"/>
    <property type="project" value="InterPro"/>
</dbReference>
<evidence type="ECO:0000256" key="1">
    <source>
        <dbReference type="ARBA" id="ARBA00022679"/>
    </source>
</evidence>
<evidence type="ECO:0000256" key="4">
    <source>
        <dbReference type="ARBA" id="ARBA00022840"/>
    </source>
</evidence>
<dbReference type="Proteomes" id="UP000054988">
    <property type="component" value="Unassembled WGS sequence"/>
</dbReference>
<feature type="domain" description="Protein kinase" evidence="6">
    <location>
        <begin position="95"/>
        <end position="370"/>
    </location>
</feature>